<feature type="compositionally biased region" description="Polar residues" evidence="1">
    <location>
        <begin position="21"/>
        <end position="34"/>
    </location>
</feature>
<evidence type="ECO:0000313" key="2">
    <source>
        <dbReference type="EMBL" id="KIO25625.1"/>
    </source>
</evidence>
<feature type="compositionally biased region" description="Polar residues" evidence="1">
    <location>
        <begin position="211"/>
        <end position="228"/>
    </location>
</feature>
<gene>
    <name evidence="2" type="ORF">M407DRAFT_8284</name>
</gene>
<name>A0A0C3Q7L8_9AGAM</name>
<dbReference type="OrthoDB" id="10454469at2759"/>
<evidence type="ECO:0000313" key="3">
    <source>
        <dbReference type="Proteomes" id="UP000054248"/>
    </source>
</evidence>
<dbReference type="HOGENOM" id="CLU_1062436_0_0_1"/>
<dbReference type="Proteomes" id="UP000054248">
    <property type="component" value="Unassembled WGS sequence"/>
</dbReference>
<feature type="region of interest" description="Disordered" evidence="1">
    <location>
        <begin position="1"/>
        <end position="69"/>
    </location>
</feature>
<reference evidence="2 3" key="1">
    <citation type="submission" date="2014-04" db="EMBL/GenBank/DDBJ databases">
        <authorList>
            <consortium name="DOE Joint Genome Institute"/>
            <person name="Kuo A."/>
            <person name="Girlanda M."/>
            <person name="Perotto S."/>
            <person name="Kohler A."/>
            <person name="Nagy L.G."/>
            <person name="Floudas D."/>
            <person name="Copeland A."/>
            <person name="Barry K.W."/>
            <person name="Cichocki N."/>
            <person name="Veneault-Fourrey C."/>
            <person name="LaButti K."/>
            <person name="Lindquist E.A."/>
            <person name="Lipzen A."/>
            <person name="Lundell T."/>
            <person name="Morin E."/>
            <person name="Murat C."/>
            <person name="Sun H."/>
            <person name="Tunlid A."/>
            <person name="Henrissat B."/>
            <person name="Grigoriev I.V."/>
            <person name="Hibbett D.S."/>
            <person name="Martin F."/>
            <person name="Nordberg H.P."/>
            <person name="Cantor M.N."/>
            <person name="Hua S.X."/>
        </authorList>
    </citation>
    <scope>NUCLEOTIDE SEQUENCE [LARGE SCALE GENOMIC DNA]</scope>
    <source>
        <strain evidence="2 3">MUT 4182</strain>
    </source>
</reference>
<dbReference type="AlphaFoldDB" id="A0A0C3Q7L8"/>
<protein>
    <submittedName>
        <fullName evidence="2">Uncharacterized protein</fullName>
    </submittedName>
</protein>
<reference evidence="3" key="2">
    <citation type="submission" date="2015-01" db="EMBL/GenBank/DDBJ databases">
        <title>Evolutionary Origins and Diversification of the Mycorrhizal Mutualists.</title>
        <authorList>
            <consortium name="DOE Joint Genome Institute"/>
            <consortium name="Mycorrhizal Genomics Consortium"/>
            <person name="Kohler A."/>
            <person name="Kuo A."/>
            <person name="Nagy L.G."/>
            <person name="Floudas D."/>
            <person name="Copeland A."/>
            <person name="Barry K.W."/>
            <person name="Cichocki N."/>
            <person name="Veneault-Fourrey C."/>
            <person name="LaButti K."/>
            <person name="Lindquist E.A."/>
            <person name="Lipzen A."/>
            <person name="Lundell T."/>
            <person name="Morin E."/>
            <person name="Murat C."/>
            <person name="Riley R."/>
            <person name="Ohm R."/>
            <person name="Sun H."/>
            <person name="Tunlid A."/>
            <person name="Henrissat B."/>
            <person name="Grigoriev I.V."/>
            <person name="Hibbett D.S."/>
            <person name="Martin F."/>
        </authorList>
    </citation>
    <scope>NUCLEOTIDE SEQUENCE [LARGE SCALE GENOMIC DNA]</scope>
    <source>
        <strain evidence="3">MUT 4182</strain>
    </source>
</reference>
<feature type="region of interest" description="Disordered" evidence="1">
    <location>
        <begin position="132"/>
        <end position="262"/>
    </location>
</feature>
<organism evidence="2 3">
    <name type="scientific">Tulasnella calospora MUT 4182</name>
    <dbReference type="NCBI Taxonomy" id="1051891"/>
    <lineage>
        <taxon>Eukaryota</taxon>
        <taxon>Fungi</taxon>
        <taxon>Dikarya</taxon>
        <taxon>Basidiomycota</taxon>
        <taxon>Agaricomycotina</taxon>
        <taxon>Agaricomycetes</taxon>
        <taxon>Cantharellales</taxon>
        <taxon>Tulasnellaceae</taxon>
        <taxon>Tulasnella</taxon>
    </lineage>
</organism>
<evidence type="ECO:0000256" key="1">
    <source>
        <dbReference type="SAM" id="MobiDB-lite"/>
    </source>
</evidence>
<accession>A0A0C3Q7L8</accession>
<sequence>MDYSPSSTPYYFSPKPSPSSQQTRARSPPTSTGATPRGRPRSTSAIPPSYGYGSPKPPQEQPNPFAEMGIDPVKMYLQRFHLPDTIENRRDAWEIVGRVAQRILEKEEAEARAQQNIHDDEDPEYGEFLAFKEYMRQKNSRRSPKEAEYRPARSSGEGGGFRPPANQAPQAGYIPTPTASQSMLFGSGSEYASPYPAPGTCYYPPTCHGSPPSTYPKTPATVYQSPWPRNTAAPVPEPPQTATPWSTRSKSLRQSPPPLGRP</sequence>
<proteinExistence type="predicted"/>
<dbReference type="EMBL" id="KN823038">
    <property type="protein sequence ID" value="KIO25625.1"/>
    <property type="molecule type" value="Genomic_DNA"/>
</dbReference>
<feature type="compositionally biased region" description="Polar residues" evidence="1">
    <location>
        <begin position="242"/>
        <end position="254"/>
    </location>
</feature>
<feature type="compositionally biased region" description="Low complexity" evidence="1">
    <location>
        <begin position="1"/>
        <end position="20"/>
    </location>
</feature>
<keyword evidence="3" id="KW-1185">Reference proteome</keyword>